<reference evidence="1 2" key="1">
    <citation type="submission" date="2021-03" db="EMBL/GenBank/DDBJ databases">
        <title>Antimicrobial resistance genes in bacteria isolated from Japanese honey, and their potential for conferring macrolide and lincosamide resistance in the American foulbrood pathogen Paenibacillus larvae.</title>
        <authorList>
            <person name="Okamoto M."/>
            <person name="Kumagai M."/>
            <person name="Kanamori H."/>
            <person name="Takamatsu D."/>
        </authorList>
    </citation>
    <scope>NUCLEOTIDE SEQUENCE [LARGE SCALE GENOMIC DNA]</scope>
    <source>
        <strain evidence="1 2">J34TS1</strain>
    </source>
</reference>
<proteinExistence type="predicted"/>
<dbReference type="RefSeq" id="WP_212981361.1">
    <property type="nucleotide sequence ID" value="NZ_AP025343.1"/>
</dbReference>
<keyword evidence="2" id="KW-1185">Reference proteome</keyword>
<comment type="caution">
    <text evidence="1">The sequence shown here is derived from an EMBL/GenBank/DDBJ whole genome shotgun (WGS) entry which is preliminary data.</text>
</comment>
<evidence type="ECO:0000313" key="2">
    <source>
        <dbReference type="Proteomes" id="UP000682811"/>
    </source>
</evidence>
<accession>A0A920CWG8</accession>
<gene>
    <name evidence="1" type="ORF">J34TS1_61230</name>
</gene>
<protein>
    <submittedName>
        <fullName evidence="1">Uncharacterized protein</fullName>
    </submittedName>
</protein>
<sequence length="72" mass="8568">MATSGGVTEQDYVIEKVRQEFECRVLWCEGRPCLEYDDQEQLDEISDYVKSKFDRELFEVFFTAIESLPQDY</sequence>
<organism evidence="1 2">
    <name type="scientific">Paenibacillus azoreducens</name>
    <dbReference type="NCBI Taxonomy" id="116718"/>
    <lineage>
        <taxon>Bacteria</taxon>
        <taxon>Bacillati</taxon>
        <taxon>Bacillota</taxon>
        <taxon>Bacilli</taxon>
        <taxon>Bacillales</taxon>
        <taxon>Paenibacillaceae</taxon>
        <taxon>Paenibacillus</taxon>
    </lineage>
</organism>
<name>A0A920CWG8_9BACL</name>
<dbReference type="EMBL" id="BORT01000051">
    <property type="protein sequence ID" value="GIO51358.1"/>
    <property type="molecule type" value="Genomic_DNA"/>
</dbReference>
<evidence type="ECO:0000313" key="1">
    <source>
        <dbReference type="EMBL" id="GIO51358.1"/>
    </source>
</evidence>
<dbReference type="Proteomes" id="UP000682811">
    <property type="component" value="Unassembled WGS sequence"/>
</dbReference>
<dbReference type="AlphaFoldDB" id="A0A920CWG8"/>